<evidence type="ECO:0000256" key="8">
    <source>
        <dbReference type="SAM" id="Coils"/>
    </source>
</evidence>
<keyword evidence="3" id="KW-0813">Transport</keyword>
<evidence type="ECO:0000256" key="1">
    <source>
        <dbReference type="ARBA" id="ARBA00004442"/>
    </source>
</evidence>
<keyword evidence="5" id="KW-0812">Transmembrane</keyword>
<accession>A0A8J2V8M9</accession>
<keyword evidence="7" id="KW-0998">Cell outer membrane</keyword>
<dbReference type="Proteomes" id="UP000652231">
    <property type="component" value="Unassembled WGS sequence"/>
</dbReference>
<feature type="coiled-coil region" evidence="8">
    <location>
        <begin position="145"/>
        <end position="196"/>
    </location>
</feature>
<keyword evidence="4" id="KW-1134">Transmembrane beta strand</keyword>
<dbReference type="GO" id="GO:0015562">
    <property type="term" value="F:efflux transmembrane transporter activity"/>
    <property type="evidence" value="ECO:0007669"/>
    <property type="project" value="InterPro"/>
</dbReference>
<dbReference type="GO" id="GO:0009279">
    <property type="term" value="C:cell outer membrane"/>
    <property type="evidence" value="ECO:0007669"/>
    <property type="project" value="UniProtKB-SubCell"/>
</dbReference>
<dbReference type="InterPro" id="IPR003423">
    <property type="entry name" value="OMP_efflux"/>
</dbReference>
<comment type="caution">
    <text evidence="9">The sequence shown here is derived from an EMBL/GenBank/DDBJ whole genome shotgun (WGS) entry which is preliminary data.</text>
</comment>
<keyword evidence="8" id="KW-0175">Coiled coil</keyword>
<sequence>MIALCTLSVFTQNKKWTLEEAVAYAIENNISIKQSELEVDQAEIQKDDAIGRFLPSLNASGSLNSNTGANINPVTNSFENTTFTSFTTGFQSNLTLFDGLRNIRQFQRAKLDQIAAQYRLGQMKDDVSLFVANAYLQILFEKENLKIIQSQIQITEDQLERTNELVDAGVVPRGDLLEIKSTLASDEQRIVRAENQIRIALINLAQILLIKDYENFDIADAEYEVPLNTIMEKPVSEVVQAAKESRYEIKISEQNLDIAEKDLQIARGAYYPTLSAFAGYNTRWADNDFLGRDFITQLYENDGTFFGAQLQVPIFNGLGVRNNVKRNKLNIDLANYRKEQAELDLESNVYQAYTDAQGALKAYEAALAAEEAQQLAYDYSRERFEVGIINSFEFSQALSRFENAQSEVIRTKYDYIFKLKLLELYFGISLY</sequence>
<proteinExistence type="inferred from homology"/>
<comment type="similarity">
    <text evidence="2">Belongs to the outer membrane factor (OMF) (TC 1.B.17) family.</text>
</comment>
<evidence type="ECO:0000256" key="5">
    <source>
        <dbReference type="ARBA" id="ARBA00022692"/>
    </source>
</evidence>
<evidence type="ECO:0000256" key="6">
    <source>
        <dbReference type="ARBA" id="ARBA00023136"/>
    </source>
</evidence>
<dbReference type="PANTHER" id="PTHR30026">
    <property type="entry name" value="OUTER MEMBRANE PROTEIN TOLC"/>
    <property type="match status" value="1"/>
</dbReference>
<reference evidence="9" key="1">
    <citation type="journal article" date="2014" name="Int. J. Syst. Evol. Microbiol.">
        <title>Complete genome sequence of Corynebacterium casei LMG S-19264T (=DSM 44701T), isolated from a smear-ripened cheese.</title>
        <authorList>
            <consortium name="US DOE Joint Genome Institute (JGI-PGF)"/>
            <person name="Walter F."/>
            <person name="Albersmeier A."/>
            <person name="Kalinowski J."/>
            <person name="Ruckert C."/>
        </authorList>
    </citation>
    <scope>NUCLEOTIDE SEQUENCE</scope>
    <source>
        <strain evidence="9">CGMCC 1.12924</strain>
    </source>
</reference>
<evidence type="ECO:0000256" key="3">
    <source>
        <dbReference type="ARBA" id="ARBA00022448"/>
    </source>
</evidence>
<comment type="subcellular location">
    <subcellularLocation>
        <location evidence="1">Cell outer membrane</location>
    </subcellularLocation>
</comment>
<dbReference type="EMBL" id="BMGK01000001">
    <property type="protein sequence ID" value="GGD83218.1"/>
    <property type="molecule type" value="Genomic_DNA"/>
</dbReference>
<evidence type="ECO:0000256" key="2">
    <source>
        <dbReference type="ARBA" id="ARBA00007613"/>
    </source>
</evidence>
<evidence type="ECO:0000313" key="9">
    <source>
        <dbReference type="EMBL" id="GGD83218.1"/>
    </source>
</evidence>
<keyword evidence="10" id="KW-1185">Reference proteome</keyword>
<dbReference type="Pfam" id="PF02321">
    <property type="entry name" value="OEP"/>
    <property type="match status" value="2"/>
</dbReference>
<protein>
    <submittedName>
        <fullName evidence="9">Transporter</fullName>
    </submittedName>
</protein>
<gene>
    <name evidence="9" type="ORF">GCM10011312_04170</name>
</gene>
<dbReference type="SUPFAM" id="SSF56954">
    <property type="entry name" value="Outer membrane efflux proteins (OEP)"/>
    <property type="match status" value="1"/>
</dbReference>
<dbReference type="GO" id="GO:0015288">
    <property type="term" value="F:porin activity"/>
    <property type="evidence" value="ECO:0007669"/>
    <property type="project" value="TreeGrafter"/>
</dbReference>
<name>A0A8J2V8M9_9FLAO</name>
<dbReference type="PANTHER" id="PTHR30026:SF20">
    <property type="entry name" value="OUTER MEMBRANE PROTEIN TOLC"/>
    <property type="match status" value="1"/>
</dbReference>
<dbReference type="Gene3D" id="1.20.1600.10">
    <property type="entry name" value="Outer membrane efflux proteins (OEP)"/>
    <property type="match status" value="1"/>
</dbReference>
<evidence type="ECO:0000256" key="4">
    <source>
        <dbReference type="ARBA" id="ARBA00022452"/>
    </source>
</evidence>
<keyword evidence="6" id="KW-0472">Membrane</keyword>
<organism evidence="9 10">
    <name type="scientific">Planktosalinus lacus</name>
    <dbReference type="NCBI Taxonomy" id="1526573"/>
    <lineage>
        <taxon>Bacteria</taxon>
        <taxon>Pseudomonadati</taxon>
        <taxon>Bacteroidota</taxon>
        <taxon>Flavobacteriia</taxon>
        <taxon>Flavobacteriales</taxon>
        <taxon>Flavobacteriaceae</taxon>
        <taxon>Planktosalinus</taxon>
    </lineage>
</organism>
<dbReference type="GO" id="GO:1990281">
    <property type="term" value="C:efflux pump complex"/>
    <property type="evidence" value="ECO:0007669"/>
    <property type="project" value="TreeGrafter"/>
</dbReference>
<evidence type="ECO:0000256" key="7">
    <source>
        <dbReference type="ARBA" id="ARBA00023237"/>
    </source>
</evidence>
<dbReference type="InterPro" id="IPR051906">
    <property type="entry name" value="TolC-like"/>
</dbReference>
<feature type="coiled-coil region" evidence="8">
    <location>
        <begin position="326"/>
        <end position="373"/>
    </location>
</feature>
<reference evidence="9" key="2">
    <citation type="submission" date="2020-09" db="EMBL/GenBank/DDBJ databases">
        <authorList>
            <person name="Sun Q."/>
            <person name="Zhou Y."/>
        </authorList>
    </citation>
    <scope>NUCLEOTIDE SEQUENCE</scope>
    <source>
        <strain evidence="9">CGMCC 1.12924</strain>
    </source>
</reference>
<evidence type="ECO:0000313" key="10">
    <source>
        <dbReference type="Proteomes" id="UP000652231"/>
    </source>
</evidence>
<dbReference type="AlphaFoldDB" id="A0A8J2V8M9"/>